<evidence type="ECO:0000313" key="2">
    <source>
        <dbReference type="EMBL" id="MCI86884.1"/>
    </source>
</evidence>
<feature type="non-terminal residue" evidence="2">
    <location>
        <position position="1"/>
    </location>
</feature>
<reference evidence="2 3" key="1">
    <citation type="journal article" date="2018" name="Front. Plant Sci.">
        <title>Red Clover (Trifolium pratense) and Zigzag Clover (T. medium) - A Picture of Genomic Similarities and Differences.</title>
        <authorList>
            <person name="Dluhosova J."/>
            <person name="Istvanek J."/>
            <person name="Nedelnik J."/>
            <person name="Repkova J."/>
        </authorList>
    </citation>
    <scope>NUCLEOTIDE SEQUENCE [LARGE SCALE GENOMIC DNA]</scope>
    <source>
        <strain evidence="3">cv. 10/8</strain>
        <tissue evidence="2">Leaf</tissue>
    </source>
</reference>
<comment type="caution">
    <text evidence="2">The sequence shown here is derived from an EMBL/GenBank/DDBJ whole genome shotgun (WGS) entry which is preliminary data.</text>
</comment>
<protein>
    <submittedName>
        <fullName evidence="2">Uncharacterized protein</fullName>
    </submittedName>
</protein>
<sequence>VLKRTGPEESHIMPHQSVGLTCHRRHPAEDGELHSPGSKHPENGFDAPTVLWSVSENAQSEQSAGDTPGSM</sequence>
<organism evidence="2 3">
    <name type="scientific">Trifolium medium</name>
    <dbReference type="NCBI Taxonomy" id="97028"/>
    <lineage>
        <taxon>Eukaryota</taxon>
        <taxon>Viridiplantae</taxon>
        <taxon>Streptophyta</taxon>
        <taxon>Embryophyta</taxon>
        <taxon>Tracheophyta</taxon>
        <taxon>Spermatophyta</taxon>
        <taxon>Magnoliopsida</taxon>
        <taxon>eudicotyledons</taxon>
        <taxon>Gunneridae</taxon>
        <taxon>Pentapetalae</taxon>
        <taxon>rosids</taxon>
        <taxon>fabids</taxon>
        <taxon>Fabales</taxon>
        <taxon>Fabaceae</taxon>
        <taxon>Papilionoideae</taxon>
        <taxon>50 kb inversion clade</taxon>
        <taxon>NPAAA clade</taxon>
        <taxon>Hologalegina</taxon>
        <taxon>IRL clade</taxon>
        <taxon>Trifolieae</taxon>
        <taxon>Trifolium</taxon>
    </lineage>
</organism>
<feature type="compositionally biased region" description="Basic and acidic residues" evidence="1">
    <location>
        <begin position="1"/>
        <end position="12"/>
    </location>
</feature>
<feature type="region of interest" description="Disordered" evidence="1">
    <location>
        <begin position="1"/>
        <end position="47"/>
    </location>
</feature>
<dbReference type="EMBL" id="LXQA011152394">
    <property type="protein sequence ID" value="MCI86884.1"/>
    <property type="molecule type" value="Genomic_DNA"/>
</dbReference>
<evidence type="ECO:0000256" key="1">
    <source>
        <dbReference type="SAM" id="MobiDB-lite"/>
    </source>
</evidence>
<feature type="region of interest" description="Disordered" evidence="1">
    <location>
        <begin position="52"/>
        <end position="71"/>
    </location>
</feature>
<dbReference type="Proteomes" id="UP000265520">
    <property type="component" value="Unassembled WGS sequence"/>
</dbReference>
<feature type="compositionally biased region" description="Basic and acidic residues" evidence="1">
    <location>
        <begin position="27"/>
        <end position="43"/>
    </location>
</feature>
<keyword evidence="3" id="KW-1185">Reference proteome</keyword>
<dbReference type="AlphaFoldDB" id="A0A392VET1"/>
<proteinExistence type="predicted"/>
<name>A0A392VET1_9FABA</name>
<accession>A0A392VET1</accession>
<feature type="non-terminal residue" evidence="2">
    <location>
        <position position="71"/>
    </location>
</feature>
<evidence type="ECO:0000313" key="3">
    <source>
        <dbReference type="Proteomes" id="UP000265520"/>
    </source>
</evidence>